<keyword evidence="4 6" id="KW-1133">Transmembrane helix</keyword>
<keyword evidence="2" id="KW-1003">Cell membrane</keyword>
<evidence type="ECO:0000313" key="7">
    <source>
        <dbReference type="EMBL" id="AEE12736.1"/>
    </source>
</evidence>
<dbReference type="PANTHER" id="PTHR30250:SF26">
    <property type="entry name" value="PSMA PROTEIN"/>
    <property type="match status" value="1"/>
</dbReference>
<feature type="transmembrane region" description="Helical" evidence="6">
    <location>
        <begin position="448"/>
        <end position="467"/>
    </location>
</feature>
<name>F4KK11_PORAD</name>
<dbReference type="eggNOG" id="COG2244">
    <property type="taxonomic scope" value="Bacteria"/>
</dbReference>
<organism evidence="7 8">
    <name type="scientific">Porphyromonas asaccharolytica (strain ATCC 25260 / DSM 20707 / BCRC 10618 / CCUG 7834 / JCM 6326 / LMG 13178 / VPI 4198 / B440)</name>
    <name type="common">Bacteroides asaccharolyticus</name>
    <dbReference type="NCBI Taxonomy" id="879243"/>
    <lineage>
        <taxon>Bacteria</taxon>
        <taxon>Pseudomonadati</taxon>
        <taxon>Bacteroidota</taxon>
        <taxon>Bacteroidia</taxon>
        <taxon>Bacteroidales</taxon>
        <taxon>Porphyromonadaceae</taxon>
        <taxon>Porphyromonas</taxon>
    </lineage>
</organism>
<dbReference type="HOGENOM" id="CLU_040798_1_0_10"/>
<protein>
    <submittedName>
        <fullName evidence="7">Polysaccharide biosynthesis protein</fullName>
    </submittedName>
</protein>
<proteinExistence type="predicted"/>
<sequence>MGEVADCVISLPLYRRNLYQGVTPYCSADPMAQDLHNKTTDERSMQSSRSQRIARNTLFLFVRMAVVTLLSLYISRVLLAALGAEDFGIYQVVGSLVTAFGFINGAMVSATQRFYSYELGRGNLSGVGRIYSVSIVVQLLLVLLVCAIAIPFGLWYVPNKLVAPPERMTVALWIYFISLGTFVVNMMLTPFQSLIVSHERMNLFALLSIVDIALRLGAVLLLKSYAGDQLLLYPILLLAVSGVMALCYVGSTRRLFRQVHFRWVRDRPAYREILSYSGWNLFGNLAAVAQTQGINIVYNYFFGPLLNAAFGIVNSVRSTLLIFANNYQMAANPQIIKSYAAEEYGYLHKLICASAKISYLLMLCVVIPFALDLDLLLRLWLVKPPEYASLLLQLTLIVLLIESLSGALMTGIQATGRVRTYQVLVGGMIIMILPLSMLAFWLGAPPEYSVYINIVVSIACLAVRLVLSYKYHALGVGYYLKRVVLPILPPTIVMLLGAYLYRRWLPYVGSIWGLLVASILLGGLCAVVILTLSLTGEEKRLVKGYLHLSKRRQAPND</sequence>
<accession>F4KK11</accession>
<gene>
    <name evidence="7" type="ordered locus">Poras_0791</name>
</gene>
<dbReference type="EMBL" id="CP002689">
    <property type="protein sequence ID" value="AEE12736.1"/>
    <property type="molecule type" value="Genomic_DNA"/>
</dbReference>
<keyword evidence="3 6" id="KW-0812">Transmembrane</keyword>
<dbReference type="PANTHER" id="PTHR30250">
    <property type="entry name" value="PST FAMILY PREDICTED COLANIC ACID TRANSPORTER"/>
    <property type="match status" value="1"/>
</dbReference>
<dbReference type="Proteomes" id="UP000006545">
    <property type="component" value="Chromosome"/>
</dbReference>
<feature type="transmembrane region" description="Helical" evidence="6">
    <location>
        <begin position="87"/>
        <end position="109"/>
    </location>
</feature>
<evidence type="ECO:0000256" key="2">
    <source>
        <dbReference type="ARBA" id="ARBA00022475"/>
    </source>
</evidence>
<evidence type="ECO:0000256" key="6">
    <source>
        <dbReference type="SAM" id="Phobius"/>
    </source>
</evidence>
<evidence type="ECO:0000256" key="1">
    <source>
        <dbReference type="ARBA" id="ARBA00004651"/>
    </source>
</evidence>
<reference evidence="8" key="1">
    <citation type="submission" date="2011-04" db="EMBL/GenBank/DDBJ databases">
        <title>The complete genome of Porphyromonas asaccharolytica DSM 20707.</title>
        <authorList>
            <person name="Lucas S."/>
            <person name="Han J."/>
            <person name="Lapidus A."/>
            <person name="Bruce D."/>
            <person name="Goodwin L."/>
            <person name="Pitluck S."/>
            <person name="Peters L."/>
            <person name="Kyrpides N."/>
            <person name="Mavromatis K."/>
            <person name="Ivanova N."/>
            <person name="Ovchinnikova G."/>
            <person name="Pagani I."/>
            <person name="Lu M."/>
            <person name="Detter J.C."/>
            <person name="Tapia R."/>
            <person name="Han C."/>
            <person name="Land M."/>
            <person name="Hauser L."/>
            <person name="Markowitz V."/>
            <person name="Cheng J.-F."/>
            <person name="Hugenholtz P."/>
            <person name="Woyke T."/>
            <person name="Wu D."/>
            <person name="Gronow S."/>
            <person name="Wellnitz S."/>
            <person name="Brambilla E."/>
            <person name="Klenk H.-P."/>
            <person name="Eisen J.A."/>
        </authorList>
    </citation>
    <scope>NUCLEOTIDE SEQUENCE [LARGE SCALE GENOMIC DNA]</scope>
    <source>
        <strain evidence="8">ATCC 25260 / DSM 20707 / VPI 4198</strain>
    </source>
</reference>
<feature type="transmembrane region" description="Helical" evidence="6">
    <location>
        <begin position="203"/>
        <end position="225"/>
    </location>
</feature>
<feature type="transmembrane region" description="Helical" evidence="6">
    <location>
        <begin position="130"/>
        <end position="158"/>
    </location>
</feature>
<evidence type="ECO:0000256" key="4">
    <source>
        <dbReference type="ARBA" id="ARBA00022989"/>
    </source>
</evidence>
<evidence type="ECO:0000313" key="8">
    <source>
        <dbReference type="Proteomes" id="UP000006545"/>
    </source>
</evidence>
<dbReference type="KEGG" id="pah:Poras_0791"/>
<feature type="transmembrane region" description="Helical" evidence="6">
    <location>
        <begin position="421"/>
        <end position="442"/>
    </location>
</feature>
<feature type="transmembrane region" description="Helical" evidence="6">
    <location>
        <begin position="507"/>
        <end position="534"/>
    </location>
</feature>
<comment type="subcellular location">
    <subcellularLocation>
        <location evidence="1">Cell membrane</location>
        <topology evidence="1">Multi-pass membrane protein</topology>
    </subcellularLocation>
</comment>
<keyword evidence="8" id="KW-1185">Reference proteome</keyword>
<feature type="transmembrane region" description="Helical" evidence="6">
    <location>
        <begin position="53"/>
        <end position="75"/>
    </location>
</feature>
<dbReference type="InterPro" id="IPR050833">
    <property type="entry name" value="Poly_Biosynth_Transport"/>
</dbReference>
<keyword evidence="5 6" id="KW-0472">Membrane</keyword>
<feature type="transmembrane region" description="Helical" evidence="6">
    <location>
        <begin position="479"/>
        <end position="501"/>
    </location>
</feature>
<feature type="transmembrane region" description="Helical" evidence="6">
    <location>
        <begin position="387"/>
        <end position="409"/>
    </location>
</feature>
<feature type="transmembrane region" description="Helical" evidence="6">
    <location>
        <begin position="170"/>
        <end position="191"/>
    </location>
</feature>
<evidence type="ECO:0000256" key="3">
    <source>
        <dbReference type="ARBA" id="ARBA00022692"/>
    </source>
</evidence>
<dbReference type="AlphaFoldDB" id="F4KK11"/>
<dbReference type="GO" id="GO:0005886">
    <property type="term" value="C:plasma membrane"/>
    <property type="evidence" value="ECO:0007669"/>
    <property type="project" value="UniProtKB-SubCell"/>
</dbReference>
<feature type="transmembrane region" description="Helical" evidence="6">
    <location>
        <begin position="231"/>
        <end position="249"/>
    </location>
</feature>
<evidence type="ECO:0000256" key="5">
    <source>
        <dbReference type="ARBA" id="ARBA00023136"/>
    </source>
</evidence>
<dbReference type="STRING" id="879243.Poras_0791"/>